<evidence type="ECO:0000256" key="3">
    <source>
        <dbReference type="SAM" id="SignalP"/>
    </source>
</evidence>
<dbReference type="SUPFAM" id="SSF49899">
    <property type="entry name" value="Concanavalin A-like lectins/glucanases"/>
    <property type="match status" value="1"/>
</dbReference>
<dbReference type="InterPro" id="IPR051560">
    <property type="entry name" value="MAM_domain-containing"/>
</dbReference>
<proteinExistence type="predicted"/>
<feature type="signal peptide" evidence="3">
    <location>
        <begin position="1"/>
        <end position="24"/>
    </location>
</feature>
<evidence type="ECO:0000313" key="5">
    <source>
        <dbReference type="Proteomes" id="UP000694845"/>
    </source>
</evidence>
<dbReference type="Gene3D" id="2.60.120.200">
    <property type="match status" value="1"/>
</dbReference>
<feature type="chain" id="PRO_5034386789" evidence="3">
    <location>
        <begin position="25"/>
        <end position="550"/>
    </location>
</feature>
<feature type="domain" description="MAM" evidence="4">
    <location>
        <begin position="29"/>
        <end position="186"/>
    </location>
</feature>
<dbReference type="CDD" id="cd06263">
    <property type="entry name" value="MAM"/>
    <property type="match status" value="1"/>
</dbReference>
<dbReference type="GeneID" id="110978636"/>
<dbReference type="AlphaFoldDB" id="A0A8B7YCR8"/>
<dbReference type="InterPro" id="IPR013320">
    <property type="entry name" value="ConA-like_dom_sf"/>
</dbReference>
<keyword evidence="2" id="KW-1133">Transmembrane helix</keyword>
<dbReference type="Pfam" id="PF00629">
    <property type="entry name" value="MAM"/>
    <property type="match status" value="1"/>
</dbReference>
<gene>
    <name evidence="6" type="primary">LOC110978636</name>
</gene>
<dbReference type="InterPro" id="IPR000998">
    <property type="entry name" value="MAM_dom"/>
</dbReference>
<name>A0A8B7YCR8_ACAPL</name>
<accession>A0A8B7YCR8</accession>
<evidence type="ECO:0000256" key="1">
    <source>
        <dbReference type="SAM" id="MobiDB-lite"/>
    </source>
</evidence>
<reference evidence="6" key="1">
    <citation type="submission" date="2025-08" db="UniProtKB">
        <authorList>
            <consortium name="RefSeq"/>
        </authorList>
    </citation>
    <scope>IDENTIFICATION</scope>
</reference>
<dbReference type="PANTHER" id="PTHR23282">
    <property type="entry name" value="APICAL ENDOSOMAL GLYCOPROTEIN PRECURSOR"/>
    <property type="match status" value="1"/>
</dbReference>
<feature type="compositionally biased region" description="Polar residues" evidence="1">
    <location>
        <begin position="253"/>
        <end position="275"/>
    </location>
</feature>
<organism evidence="5 6">
    <name type="scientific">Acanthaster planci</name>
    <name type="common">Crown-of-thorns starfish</name>
    <dbReference type="NCBI Taxonomy" id="133434"/>
    <lineage>
        <taxon>Eukaryota</taxon>
        <taxon>Metazoa</taxon>
        <taxon>Echinodermata</taxon>
        <taxon>Eleutherozoa</taxon>
        <taxon>Asterozoa</taxon>
        <taxon>Asteroidea</taxon>
        <taxon>Valvatacea</taxon>
        <taxon>Valvatida</taxon>
        <taxon>Acanthasteridae</taxon>
        <taxon>Acanthaster</taxon>
    </lineage>
</organism>
<dbReference type="PANTHER" id="PTHR23282:SF101">
    <property type="entry name" value="MAM DOMAIN-CONTAINING PROTEIN"/>
    <property type="match status" value="1"/>
</dbReference>
<dbReference type="GO" id="GO:0016020">
    <property type="term" value="C:membrane"/>
    <property type="evidence" value="ECO:0007669"/>
    <property type="project" value="InterPro"/>
</dbReference>
<dbReference type="OrthoDB" id="6107927at2759"/>
<feature type="compositionally biased region" description="Low complexity" evidence="1">
    <location>
        <begin position="196"/>
        <end position="226"/>
    </location>
</feature>
<keyword evidence="5" id="KW-1185">Reference proteome</keyword>
<evidence type="ECO:0000259" key="4">
    <source>
        <dbReference type="PROSITE" id="PS50060"/>
    </source>
</evidence>
<dbReference type="SMART" id="SM00137">
    <property type="entry name" value="MAM"/>
    <property type="match status" value="1"/>
</dbReference>
<feature type="transmembrane region" description="Helical" evidence="2">
    <location>
        <begin position="340"/>
        <end position="361"/>
    </location>
</feature>
<dbReference type="Proteomes" id="UP000694845">
    <property type="component" value="Unplaced"/>
</dbReference>
<dbReference type="PROSITE" id="PS50060">
    <property type="entry name" value="MAM_2"/>
    <property type="match status" value="1"/>
</dbReference>
<evidence type="ECO:0000256" key="2">
    <source>
        <dbReference type="SAM" id="Phobius"/>
    </source>
</evidence>
<dbReference type="KEGG" id="aplc:110978636"/>
<keyword evidence="2" id="KW-0472">Membrane</keyword>
<keyword evidence="3" id="KW-0732">Signal</keyword>
<feature type="region of interest" description="Disordered" evidence="1">
    <location>
        <begin position="196"/>
        <end position="315"/>
    </location>
</feature>
<dbReference type="RefSeq" id="XP_022089461.1">
    <property type="nucleotide sequence ID" value="XM_022233769.1"/>
</dbReference>
<keyword evidence="2" id="KW-0812">Transmembrane</keyword>
<feature type="compositionally biased region" description="Low complexity" evidence="1">
    <location>
        <begin position="234"/>
        <end position="252"/>
    </location>
</feature>
<feature type="compositionally biased region" description="Polar residues" evidence="1">
    <location>
        <begin position="283"/>
        <end position="315"/>
    </location>
</feature>
<protein>
    <submittedName>
        <fullName evidence="6">Uncharacterized protein LOC110978636 isoform X1</fullName>
    </submittedName>
</protein>
<sequence>MELSSSKLTACVITVLQLLRVVTSNRILLSCSFETTCGLSYTAKSQFYWSRVSGATPNQYTGPSNDHTFGNSYGKYIYAPSSRNEYDFGRRSTLYSPAYRLTSGKGRLEFYYHMWDGLRPDDMGSLSVYVCGDDSPLWIRRQNQDNRWRWTGLLEFSCDQQFRVFFVASRGKYQSDIAIDDLIITDIFDDPTTPIITTVPPTTTPTITTAPATTTPSIIAPAQRTTPNPPPSTKPTTVASTAVTPTTVAETPQPQSTPGPTATPSTVSAAGTPASTGAPRTAPSATDVQTEGPPTTVANKETSSSIRKADIQTSSASNNFSTISVSVGPNLQSGSSSPSFIGPIVVVCVALLFVGLTLCLAMKRKKSRCKNTTLSNTDKEVKYTVENPSYGGVNSIAVTGDSRQPNSYSYQELMRSQSGCEDGEREGKYNTVDGGDAGLMGWQGHQEDREEAGAPKRRGESVLYAAIPDQGGANEYSYAYPNPGGSRGGLSSAGRGVGPRMATPGRAQWDLEEREYAAVSDPVNKPGHDDGGAAGAYGMVDNQFYIPFKE</sequence>
<evidence type="ECO:0000313" key="6">
    <source>
        <dbReference type="RefSeq" id="XP_022089461.1"/>
    </source>
</evidence>